<evidence type="ECO:0000313" key="1">
    <source>
        <dbReference type="EMBL" id="CAB4022176.1"/>
    </source>
</evidence>
<dbReference type="EMBL" id="CACRXK020011844">
    <property type="protein sequence ID" value="CAB4022176.1"/>
    <property type="molecule type" value="Genomic_DNA"/>
</dbReference>
<dbReference type="SUPFAM" id="SSF56349">
    <property type="entry name" value="DNA breaking-rejoining enzymes"/>
    <property type="match status" value="1"/>
</dbReference>
<dbReference type="PANTHER" id="PTHR21446:SF12">
    <property type="entry name" value="POTASSIUM CHANNEL TETRAMERIZATION DOMAIN CONTAINING 1"/>
    <property type="match status" value="1"/>
</dbReference>
<gene>
    <name evidence="1" type="ORF">PACLA_8A045798</name>
</gene>
<dbReference type="InterPro" id="IPR013762">
    <property type="entry name" value="Integrase-like_cat_sf"/>
</dbReference>
<organism evidence="1 2">
    <name type="scientific">Paramuricea clavata</name>
    <name type="common">Red gorgonian</name>
    <name type="synonym">Violescent sea-whip</name>
    <dbReference type="NCBI Taxonomy" id="317549"/>
    <lineage>
        <taxon>Eukaryota</taxon>
        <taxon>Metazoa</taxon>
        <taxon>Cnidaria</taxon>
        <taxon>Anthozoa</taxon>
        <taxon>Octocorallia</taxon>
        <taxon>Malacalcyonacea</taxon>
        <taxon>Plexauridae</taxon>
        <taxon>Paramuricea</taxon>
    </lineage>
</organism>
<accession>A0A6S7IWK3</accession>
<reference evidence="1" key="1">
    <citation type="submission" date="2020-04" db="EMBL/GenBank/DDBJ databases">
        <authorList>
            <person name="Alioto T."/>
            <person name="Alioto T."/>
            <person name="Gomez Garrido J."/>
        </authorList>
    </citation>
    <scope>NUCLEOTIDE SEQUENCE</scope>
    <source>
        <strain evidence="1">A484AB</strain>
    </source>
</reference>
<dbReference type="OrthoDB" id="10067014at2759"/>
<comment type="caution">
    <text evidence="1">The sequence shown here is derived from an EMBL/GenBank/DDBJ whole genome shotgun (WGS) entry which is preliminary data.</text>
</comment>
<name>A0A6S7IWK3_PARCT</name>
<dbReference type="InterPro" id="IPR052787">
    <property type="entry name" value="MAVS"/>
</dbReference>
<dbReference type="GO" id="GO:0015074">
    <property type="term" value="P:DNA integration"/>
    <property type="evidence" value="ECO:0007669"/>
    <property type="project" value="InterPro"/>
</dbReference>
<dbReference type="GO" id="GO:0003677">
    <property type="term" value="F:DNA binding"/>
    <property type="evidence" value="ECO:0007669"/>
    <property type="project" value="InterPro"/>
</dbReference>
<dbReference type="InterPro" id="IPR011010">
    <property type="entry name" value="DNA_brk_join_enz"/>
</dbReference>
<dbReference type="Proteomes" id="UP001152795">
    <property type="component" value="Unassembled WGS sequence"/>
</dbReference>
<dbReference type="AlphaFoldDB" id="A0A6S7IWK3"/>
<protein>
    <submittedName>
        <fullName evidence="1">Lactadherin, partial</fullName>
    </submittedName>
</protein>
<evidence type="ECO:0000313" key="2">
    <source>
        <dbReference type="Proteomes" id="UP001152795"/>
    </source>
</evidence>
<dbReference type="Gene3D" id="1.10.443.10">
    <property type="entry name" value="Intergrase catalytic core"/>
    <property type="match status" value="1"/>
</dbReference>
<keyword evidence="2" id="KW-1185">Reference proteome</keyword>
<dbReference type="GO" id="GO:0006310">
    <property type="term" value="P:DNA recombination"/>
    <property type="evidence" value="ECO:0007669"/>
    <property type="project" value="InterPro"/>
</dbReference>
<dbReference type="PANTHER" id="PTHR21446">
    <property type="entry name" value="DUF3504 DOMAIN-CONTAINING PROTEIN"/>
    <property type="match status" value="1"/>
</dbReference>
<proteinExistence type="predicted"/>
<sequence>MAASGAACSWFARVDEEEINQIIEDAIPKNTKRQTSWSIAILRDSKQILECEAKENQGMCGSSKVKHHSSIPPEDIQKCYESGIFGDDSPLSLSRMQINVEYVEMAEQEKTKNHPGGLSDKADEADPKMFSTGENHCPVQYLKTFIQVLNPVEEALFQRPKSNFSASDEIWFDVNTLENMMKEISSAAKLSQIYTNHCIRATSVTLLDRAGIPVHRIMQVSGHRNEGSVKVYAERQTLQQQKQCSEILGKQIQVTSTDPIVSPTRPSEQTYNNNKNEIRYQNSFSNTTSPKFVDFGKASFENCHFTFNYNLSKEK</sequence>